<dbReference type="GO" id="GO:0005730">
    <property type="term" value="C:nucleolus"/>
    <property type="evidence" value="ECO:0007669"/>
    <property type="project" value="UniProtKB-SubCell"/>
</dbReference>
<dbReference type="Pfam" id="PF15341">
    <property type="entry name" value="SLX9"/>
    <property type="match status" value="1"/>
</dbReference>
<evidence type="ECO:0000256" key="4">
    <source>
        <dbReference type="SAM" id="MobiDB-lite"/>
    </source>
</evidence>
<dbReference type="InterPro" id="IPR028160">
    <property type="entry name" value="Slx9-like"/>
</dbReference>
<accession>A0A6F9DHR9</accession>
<evidence type="ECO:0000256" key="1">
    <source>
        <dbReference type="ARBA" id="ARBA00004604"/>
    </source>
</evidence>
<evidence type="ECO:0000313" key="5">
    <source>
        <dbReference type="EMBL" id="CAB3262299.1"/>
    </source>
</evidence>
<keyword evidence="3" id="KW-0539">Nucleus</keyword>
<comment type="subcellular location">
    <subcellularLocation>
        <location evidence="1">Nucleus</location>
        <location evidence="1">Nucleolus</location>
    </subcellularLocation>
</comment>
<feature type="compositionally biased region" description="Basic residues" evidence="4">
    <location>
        <begin position="1"/>
        <end position="14"/>
    </location>
</feature>
<proteinExistence type="evidence at transcript level"/>
<sequence>MGKIKRSKTSRIHQKANFQSNDEDSEIITKETNTNNNTYSTQKPKVENAISLEQNPFSGLNININNLFTQSLAENVEVNQTDEKSEKLKPKTDIVEKKKDKMKRRKEEFLKKLSTSYAAEAKKKKNKARANVPVVGNMVQLKEALPIFQPTQQKPESEGLKNKATSVPVEKKKALNSTLKPQIAKPKKMKQRKKQKLELLEIQRFQSLVKAGGINSVNLQALNMT</sequence>
<dbReference type="GO" id="GO:0030686">
    <property type="term" value="C:90S preribosome"/>
    <property type="evidence" value="ECO:0007669"/>
    <property type="project" value="InterPro"/>
</dbReference>
<protein>
    <submittedName>
        <fullName evidence="5">Uncharacterized protein LOC100179345</fullName>
    </submittedName>
</protein>
<gene>
    <name evidence="5" type="primary">LOC100179345</name>
</gene>
<evidence type="ECO:0000256" key="2">
    <source>
        <dbReference type="ARBA" id="ARBA00011022"/>
    </source>
</evidence>
<name>A0A6F9DHR9_9ASCI</name>
<evidence type="ECO:0000256" key="3">
    <source>
        <dbReference type="ARBA" id="ARBA00023242"/>
    </source>
</evidence>
<comment type="similarity">
    <text evidence="2">Belongs to the SLX9 family.</text>
</comment>
<dbReference type="GO" id="GO:0000462">
    <property type="term" value="P:maturation of SSU-rRNA from tricistronic rRNA transcript (SSU-rRNA, 5.8S rRNA, LSU-rRNA)"/>
    <property type="evidence" value="ECO:0007669"/>
    <property type="project" value="InterPro"/>
</dbReference>
<dbReference type="EMBL" id="LR786641">
    <property type="protein sequence ID" value="CAB3262299.1"/>
    <property type="molecule type" value="mRNA"/>
</dbReference>
<dbReference type="AlphaFoldDB" id="A0A6F9DHR9"/>
<organism evidence="5">
    <name type="scientific">Phallusia mammillata</name>
    <dbReference type="NCBI Taxonomy" id="59560"/>
    <lineage>
        <taxon>Eukaryota</taxon>
        <taxon>Metazoa</taxon>
        <taxon>Chordata</taxon>
        <taxon>Tunicata</taxon>
        <taxon>Ascidiacea</taxon>
        <taxon>Phlebobranchia</taxon>
        <taxon>Ascidiidae</taxon>
        <taxon>Phallusia</taxon>
    </lineage>
</organism>
<feature type="region of interest" description="Disordered" evidence="4">
    <location>
        <begin position="151"/>
        <end position="191"/>
    </location>
</feature>
<reference evidence="5" key="1">
    <citation type="submission" date="2020-04" db="EMBL/GenBank/DDBJ databases">
        <authorList>
            <person name="Neveu A P."/>
        </authorList>
    </citation>
    <scope>NUCLEOTIDE SEQUENCE</scope>
    <source>
        <tissue evidence="5">Whole embryo</tissue>
    </source>
</reference>
<dbReference type="GO" id="GO:0030688">
    <property type="term" value="C:preribosome, small subunit precursor"/>
    <property type="evidence" value="ECO:0007669"/>
    <property type="project" value="InterPro"/>
</dbReference>
<feature type="region of interest" description="Disordered" evidence="4">
    <location>
        <begin position="1"/>
        <end position="42"/>
    </location>
</feature>